<evidence type="ECO:0000259" key="1">
    <source>
        <dbReference type="Pfam" id="PF01939"/>
    </source>
</evidence>
<gene>
    <name evidence="2" type="ORF">H6G94_30650</name>
</gene>
<dbReference type="InterPro" id="IPR048301">
    <property type="entry name" value="NucS_C"/>
</dbReference>
<name>A0ABR8HIE1_NOSPU</name>
<organism evidence="2 3">
    <name type="scientific">Nostoc punctiforme FACHB-252</name>
    <dbReference type="NCBI Taxonomy" id="1357509"/>
    <lineage>
        <taxon>Bacteria</taxon>
        <taxon>Bacillati</taxon>
        <taxon>Cyanobacteriota</taxon>
        <taxon>Cyanophyceae</taxon>
        <taxon>Nostocales</taxon>
        <taxon>Nostocaceae</taxon>
        <taxon>Nostoc</taxon>
    </lineage>
</organism>
<keyword evidence="3" id="KW-1185">Reference proteome</keyword>
<accession>A0ABR8HIE1</accession>
<dbReference type="InterPro" id="IPR011856">
    <property type="entry name" value="tRNA_endonuc-like_dom_sf"/>
</dbReference>
<dbReference type="RefSeq" id="WP_190952237.1">
    <property type="nucleotide sequence ID" value="NZ_JACJTC010000027.1"/>
</dbReference>
<proteinExistence type="predicted"/>
<sequence length="347" mass="41264">MDFVNLRKTGNSWEFATEADLEDFVWANLKQLLGLIPLKRQYYVNGQFCDILALGENKQLVVLELKNCEDRYIVQQLTRYYHALVENKPLEEEIDYQQPIRLIAIKPNFHRDNFIDLKYNHLAIKFIRFEIAILDENLYLELKDLDTSELSKVKIPHQQKDINEDIPAPPRALINRLAKCDKSSENEREAVLTIRKKILGFDNRIQEFVKANTIEYGKGKNKLCAEFYFGNSFYAFQNRANLFLRLPEPEPYLKQNTLRMHILTDKDWTIFYRIIHYPRAFISHKVRSHAMYEYPSFIETIKRCGEGELRDERSRICYENYEKLIFSETNSLELLVDIALEAWIKKF</sequence>
<dbReference type="Gene3D" id="3.40.1350.10">
    <property type="match status" value="1"/>
</dbReference>
<reference evidence="2 3" key="1">
    <citation type="journal article" date="2020" name="ISME J.">
        <title>Comparative genomics reveals insights into cyanobacterial evolution and habitat adaptation.</title>
        <authorList>
            <person name="Chen M.Y."/>
            <person name="Teng W.K."/>
            <person name="Zhao L."/>
            <person name="Hu C.X."/>
            <person name="Zhou Y.K."/>
            <person name="Han B.P."/>
            <person name="Song L.R."/>
            <person name="Shu W.S."/>
        </authorList>
    </citation>
    <scope>NUCLEOTIDE SEQUENCE [LARGE SCALE GENOMIC DNA]</scope>
    <source>
        <strain evidence="2 3">FACHB-252</strain>
    </source>
</reference>
<evidence type="ECO:0000313" key="3">
    <source>
        <dbReference type="Proteomes" id="UP000606396"/>
    </source>
</evidence>
<protein>
    <submittedName>
        <fullName evidence="2">DUF91 domain-containing protein</fullName>
    </submittedName>
</protein>
<dbReference type="Proteomes" id="UP000606396">
    <property type="component" value="Unassembled WGS sequence"/>
</dbReference>
<dbReference type="Pfam" id="PF01939">
    <property type="entry name" value="NucS_C"/>
    <property type="match status" value="1"/>
</dbReference>
<dbReference type="EMBL" id="JACJTC010000027">
    <property type="protein sequence ID" value="MBD2615564.1"/>
    <property type="molecule type" value="Genomic_DNA"/>
</dbReference>
<comment type="caution">
    <text evidence="2">The sequence shown here is derived from an EMBL/GenBank/DDBJ whole genome shotgun (WGS) entry which is preliminary data.</text>
</comment>
<evidence type="ECO:0000313" key="2">
    <source>
        <dbReference type="EMBL" id="MBD2615564.1"/>
    </source>
</evidence>
<feature type="domain" description="Endonuclease NucS C-terminal" evidence="1">
    <location>
        <begin position="18"/>
        <end position="88"/>
    </location>
</feature>